<evidence type="ECO:0000256" key="3">
    <source>
        <dbReference type="ARBA" id="ARBA00022801"/>
    </source>
</evidence>
<keyword evidence="7" id="KW-1185">Reference proteome</keyword>
<dbReference type="InterPro" id="IPR011330">
    <property type="entry name" value="Glyco_hydro/deAcase_b/a-brl"/>
</dbReference>
<accession>A0A2T5VEZ9</accession>
<protein>
    <recommendedName>
        <fullName evidence="8">YdjC-like protein</fullName>
    </recommendedName>
</protein>
<dbReference type="SUPFAM" id="SSF88713">
    <property type="entry name" value="Glycoside hydrolase/deacetylase"/>
    <property type="match status" value="1"/>
</dbReference>
<keyword evidence="2" id="KW-0479">Metal-binding</keyword>
<evidence type="ECO:0000313" key="7">
    <source>
        <dbReference type="Proteomes" id="UP000244081"/>
    </source>
</evidence>
<comment type="cofactor">
    <cofactor evidence="1">
        <name>Mg(2+)</name>
        <dbReference type="ChEBI" id="CHEBI:18420"/>
    </cofactor>
</comment>
<dbReference type="Pfam" id="PF04794">
    <property type="entry name" value="YdjC"/>
    <property type="match status" value="1"/>
</dbReference>
<organism evidence="6 7">
    <name type="scientific">Breoghania corrubedonensis</name>
    <dbReference type="NCBI Taxonomy" id="665038"/>
    <lineage>
        <taxon>Bacteria</taxon>
        <taxon>Pseudomonadati</taxon>
        <taxon>Pseudomonadota</taxon>
        <taxon>Alphaproteobacteria</taxon>
        <taxon>Hyphomicrobiales</taxon>
        <taxon>Stappiaceae</taxon>
        <taxon>Breoghania</taxon>
    </lineage>
</organism>
<evidence type="ECO:0000256" key="4">
    <source>
        <dbReference type="ARBA" id="ARBA00022842"/>
    </source>
</evidence>
<sequence length="264" mass="29894">MKRIVLTALDYGTAFGVDRAIRALLADNRLTAVGCIAASDRWPREYLPLRDQVETVARRTRVGLTLVLSRPYAPISDPAREALGPRFPAPRFYSLRAPLGLLPNMALKAEIEAQLDRFQDYYGHPPAFIALADGLDGNAGVAKLVVEVMAERYREDWPDFLFREPERLRSRLLARRIRKLGGDTNREAVTLPMVEDPKALHRFFWRGLEGRRDGTSVWCVPAQADEHLRSLATRAEIAGRESQFAYLDSPDFLLALTEKDIFLF</sequence>
<evidence type="ECO:0000256" key="5">
    <source>
        <dbReference type="ARBA" id="ARBA00023277"/>
    </source>
</evidence>
<evidence type="ECO:0000256" key="2">
    <source>
        <dbReference type="ARBA" id="ARBA00022723"/>
    </source>
</evidence>
<gene>
    <name evidence="6" type="ORF">C8N35_101368</name>
</gene>
<evidence type="ECO:0008006" key="8">
    <source>
        <dbReference type="Google" id="ProtNLM"/>
    </source>
</evidence>
<keyword evidence="3" id="KW-0378">Hydrolase</keyword>
<dbReference type="GO" id="GO:0005975">
    <property type="term" value="P:carbohydrate metabolic process"/>
    <property type="evidence" value="ECO:0007669"/>
    <property type="project" value="InterPro"/>
</dbReference>
<comment type="caution">
    <text evidence="6">The sequence shown here is derived from an EMBL/GenBank/DDBJ whole genome shotgun (WGS) entry which is preliminary data.</text>
</comment>
<proteinExistence type="predicted"/>
<keyword evidence="4" id="KW-0460">Magnesium</keyword>
<name>A0A2T5VEZ9_9HYPH</name>
<evidence type="ECO:0000256" key="1">
    <source>
        <dbReference type="ARBA" id="ARBA00001946"/>
    </source>
</evidence>
<reference evidence="6 7" key="1">
    <citation type="submission" date="2018-04" db="EMBL/GenBank/DDBJ databases">
        <title>Genomic Encyclopedia of Archaeal and Bacterial Type Strains, Phase II (KMG-II): from individual species to whole genera.</title>
        <authorList>
            <person name="Goeker M."/>
        </authorList>
    </citation>
    <scope>NUCLEOTIDE SEQUENCE [LARGE SCALE GENOMIC DNA]</scope>
    <source>
        <strain evidence="6 7">DSM 23382</strain>
    </source>
</reference>
<dbReference type="OrthoDB" id="9774177at2"/>
<dbReference type="EMBL" id="QAYG01000001">
    <property type="protein sequence ID" value="PTW62327.1"/>
    <property type="molecule type" value="Genomic_DNA"/>
</dbReference>
<dbReference type="Proteomes" id="UP000244081">
    <property type="component" value="Unassembled WGS sequence"/>
</dbReference>
<dbReference type="AlphaFoldDB" id="A0A2T5VEZ9"/>
<evidence type="ECO:0000313" key="6">
    <source>
        <dbReference type="EMBL" id="PTW62327.1"/>
    </source>
</evidence>
<dbReference type="GO" id="GO:0046872">
    <property type="term" value="F:metal ion binding"/>
    <property type="evidence" value="ECO:0007669"/>
    <property type="project" value="UniProtKB-KW"/>
</dbReference>
<dbReference type="Gene3D" id="3.20.20.370">
    <property type="entry name" value="Glycoside hydrolase/deacetylase"/>
    <property type="match status" value="1"/>
</dbReference>
<keyword evidence="5" id="KW-0119">Carbohydrate metabolism</keyword>
<dbReference type="RefSeq" id="WP_107987914.1">
    <property type="nucleotide sequence ID" value="NZ_QAYG01000001.1"/>
</dbReference>
<dbReference type="InterPro" id="IPR006879">
    <property type="entry name" value="YdjC-like"/>
</dbReference>
<dbReference type="GO" id="GO:0016787">
    <property type="term" value="F:hydrolase activity"/>
    <property type="evidence" value="ECO:0007669"/>
    <property type="project" value="UniProtKB-KW"/>
</dbReference>